<feature type="region of interest" description="Disordered" evidence="1">
    <location>
        <begin position="68"/>
        <end position="93"/>
    </location>
</feature>
<dbReference type="AlphaFoldDB" id="A0AA88LRE1"/>
<protein>
    <submittedName>
        <fullName evidence="2">Uncharacterized protein</fullName>
    </submittedName>
</protein>
<evidence type="ECO:0000313" key="3">
    <source>
        <dbReference type="Proteomes" id="UP001187415"/>
    </source>
</evidence>
<accession>A0AA88LRE1</accession>
<dbReference type="EMBL" id="JAUPFM010000018">
    <property type="protein sequence ID" value="KAK2822495.1"/>
    <property type="molecule type" value="Genomic_DNA"/>
</dbReference>
<name>A0AA88LRE1_CHASR</name>
<dbReference type="Proteomes" id="UP001187415">
    <property type="component" value="Unassembled WGS sequence"/>
</dbReference>
<sequence>MLPSFGAHERKQVTAPLSPCSLHRTPLHACCHPEGRCITLGRVRNSSPLSRQPPYLLHGTVASCGPCTSPGLHHSRGPHSTHSPSESTAPSHTLTHFLLIQKNK</sequence>
<evidence type="ECO:0000256" key="1">
    <source>
        <dbReference type="SAM" id="MobiDB-lite"/>
    </source>
</evidence>
<comment type="caution">
    <text evidence="2">The sequence shown here is derived from an EMBL/GenBank/DDBJ whole genome shotgun (WGS) entry which is preliminary data.</text>
</comment>
<feature type="compositionally biased region" description="Polar residues" evidence="1">
    <location>
        <begin position="80"/>
        <end position="93"/>
    </location>
</feature>
<evidence type="ECO:0000313" key="2">
    <source>
        <dbReference type="EMBL" id="KAK2822495.1"/>
    </source>
</evidence>
<keyword evidence="3" id="KW-1185">Reference proteome</keyword>
<gene>
    <name evidence="2" type="ORF">Q5P01_022560</name>
</gene>
<proteinExistence type="predicted"/>
<reference evidence="2" key="1">
    <citation type="submission" date="2023-07" db="EMBL/GenBank/DDBJ databases">
        <title>Chromosome-level Genome Assembly of Striped Snakehead (Channa striata).</title>
        <authorList>
            <person name="Liu H."/>
        </authorList>
    </citation>
    <scope>NUCLEOTIDE SEQUENCE</scope>
    <source>
        <strain evidence="2">Gz</strain>
        <tissue evidence="2">Muscle</tissue>
    </source>
</reference>
<organism evidence="2 3">
    <name type="scientific">Channa striata</name>
    <name type="common">Snakehead murrel</name>
    <name type="synonym">Ophicephalus striatus</name>
    <dbReference type="NCBI Taxonomy" id="64152"/>
    <lineage>
        <taxon>Eukaryota</taxon>
        <taxon>Metazoa</taxon>
        <taxon>Chordata</taxon>
        <taxon>Craniata</taxon>
        <taxon>Vertebrata</taxon>
        <taxon>Euteleostomi</taxon>
        <taxon>Actinopterygii</taxon>
        <taxon>Neopterygii</taxon>
        <taxon>Teleostei</taxon>
        <taxon>Neoteleostei</taxon>
        <taxon>Acanthomorphata</taxon>
        <taxon>Anabantaria</taxon>
        <taxon>Anabantiformes</taxon>
        <taxon>Channoidei</taxon>
        <taxon>Channidae</taxon>
        <taxon>Channa</taxon>
    </lineage>
</organism>